<keyword evidence="3" id="KW-1185">Reference proteome</keyword>
<dbReference type="KEGG" id="cmic:caldi_11190"/>
<feature type="compositionally biased region" description="Polar residues" evidence="1">
    <location>
        <begin position="169"/>
        <end position="183"/>
    </location>
</feature>
<name>A0AA35CIU6_9FIRM</name>
<sequence length="206" mass="20976">MLLSTRVTRPAPDPPRVRAAPPALAGPVRARHLPLPVLAGGEDRPDTGLAHVLDRMVGQPVQIALAGGLTLQGVLAAAAGDTLVLAGAGPVTYVNARDVVGIASASRVTAAAGSAVMTTARAASQPEPGEPRPSEPTPAEAGSEARPPAHPGETAPTAAGSRRPAVLFTQPTSFSQTHRTGPQTARAAVRPPCPRSVRWHCVAIVR</sequence>
<dbReference type="EMBL" id="AP025628">
    <property type="protein sequence ID" value="BDG60029.1"/>
    <property type="molecule type" value="Genomic_DNA"/>
</dbReference>
<accession>A0AA35CIU6</accession>
<evidence type="ECO:0000313" key="2">
    <source>
        <dbReference type="EMBL" id="BDG60029.1"/>
    </source>
</evidence>
<gene>
    <name evidence="2" type="ORF">caldi_11190</name>
</gene>
<evidence type="ECO:0000256" key="1">
    <source>
        <dbReference type="SAM" id="MobiDB-lite"/>
    </source>
</evidence>
<reference evidence="2" key="1">
    <citation type="submission" date="2022-03" db="EMBL/GenBank/DDBJ databases">
        <title>Complete genome sequence of Caldinitratiruptor microaerophilus.</title>
        <authorList>
            <person name="Mukaiyama R."/>
            <person name="Nishiyama T."/>
            <person name="Ueda K."/>
        </authorList>
    </citation>
    <scope>NUCLEOTIDE SEQUENCE</scope>
    <source>
        <strain evidence="2">JCM 16183</strain>
    </source>
</reference>
<protein>
    <submittedName>
        <fullName evidence="2">Uncharacterized protein</fullName>
    </submittedName>
</protein>
<dbReference type="AlphaFoldDB" id="A0AA35CIU6"/>
<organism evidence="2 3">
    <name type="scientific">Caldinitratiruptor microaerophilus</name>
    <dbReference type="NCBI Taxonomy" id="671077"/>
    <lineage>
        <taxon>Bacteria</taxon>
        <taxon>Bacillati</taxon>
        <taxon>Bacillota</taxon>
        <taxon>Clostridia</taxon>
        <taxon>Eubacteriales</taxon>
        <taxon>Symbiobacteriaceae</taxon>
        <taxon>Caldinitratiruptor</taxon>
    </lineage>
</organism>
<dbReference type="Proteomes" id="UP001163687">
    <property type="component" value="Chromosome"/>
</dbReference>
<evidence type="ECO:0000313" key="3">
    <source>
        <dbReference type="Proteomes" id="UP001163687"/>
    </source>
</evidence>
<dbReference type="RefSeq" id="WP_264844098.1">
    <property type="nucleotide sequence ID" value="NZ_AP025628.1"/>
</dbReference>
<feature type="region of interest" description="Disordered" evidence="1">
    <location>
        <begin position="118"/>
        <end position="191"/>
    </location>
</feature>
<proteinExistence type="predicted"/>